<keyword evidence="3" id="KW-1185">Reference proteome</keyword>
<dbReference type="AlphaFoldDB" id="A0A0N4ZWG1"/>
<sequence>MKIFWIYLISILLCLLNPISNLNSTNNHSEIVMTGNITEFVKDIVIITLPDSTERPYPMTKKQYPTPIINTCPEDYHSPIKCNNGGIAKCKFWKNKIIGIPYCKCTEDYAGQFCDYPRTIAFLKMTASSPFIKYRFFFEYILPCIIICISLSLIFYLFVFKRDYN</sequence>
<dbReference type="Proteomes" id="UP000038045">
    <property type="component" value="Unplaced"/>
</dbReference>
<feature type="signal peptide" evidence="2">
    <location>
        <begin position="1"/>
        <end position="21"/>
    </location>
</feature>
<evidence type="ECO:0000313" key="4">
    <source>
        <dbReference type="WBParaSite" id="PTRK_0001299200.1"/>
    </source>
</evidence>
<accession>A0A0N4ZWG1</accession>
<name>A0A0N4ZWG1_PARTI</name>
<keyword evidence="1" id="KW-0812">Transmembrane</keyword>
<keyword evidence="2" id="KW-0732">Signal</keyword>
<keyword evidence="1" id="KW-1133">Transmembrane helix</keyword>
<evidence type="ECO:0000256" key="2">
    <source>
        <dbReference type="SAM" id="SignalP"/>
    </source>
</evidence>
<dbReference type="WBParaSite" id="PTRK_0001299200.1">
    <property type="protein sequence ID" value="PTRK_0001299200.1"/>
    <property type="gene ID" value="PTRK_0001299200"/>
</dbReference>
<organism evidence="3 4">
    <name type="scientific">Parastrongyloides trichosuri</name>
    <name type="common">Possum-specific nematode worm</name>
    <dbReference type="NCBI Taxonomy" id="131310"/>
    <lineage>
        <taxon>Eukaryota</taxon>
        <taxon>Metazoa</taxon>
        <taxon>Ecdysozoa</taxon>
        <taxon>Nematoda</taxon>
        <taxon>Chromadorea</taxon>
        <taxon>Rhabditida</taxon>
        <taxon>Tylenchina</taxon>
        <taxon>Panagrolaimomorpha</taxon>
        <taxon>Strongyloidoidea</taxon>
        <taxon>Strongyloididae</taxon>
        <taxon>Parastrongyloides</taxon>
    </lineage>
</organism>
<evidence type="ECO:0000256" key="1">
    <source>
        <dbReference type="SAM" id="Phobius"/>
    </source>
</evidence>
<evidence type="ECO:0000313" key="3">
    <source>
        <dbReference type="Proteomes" id="UP000038045"/>
    </source>
</evidence>
<reference evidence="4" key="1">
    <citation type="submission" date="2017-02" db="UniProtKB">
        <authorList>
            <consortium name="WormBaseParasite"/>
        </authorList>
    </citation>
    <scope>IDENTIFICATION</scope>
</reference>
<protein>
    <submittedName>
        <fullName evidence="4">EGF-like domain-containing protein</fullName>
    </submittedName>
</protein>
<feature type="chain" id="PRO_5005892292" evidence="2">
    <location>
        <begin position="22"/>
        <end position="165"/>
    </location>
</feature>
<proteinExistence type="predicted"/>
<keyword evidence="1" id="KW-0472">Membrane</keyword>
<feature type="transmembrane region" description="Helical" evidence="1">
    <location>
        <begin position="140"/>
        <end position="160"/>
    </location>
</feature>